<name>A0A423W5C1_CYTCH</name>
<dbReference type="PANTHER" id="PTHR28110:SF1">
    <property type="entry name" value="TRANSMEMBRANE PROTEIN"/>
    <property type="match status" value="1"/>
</dbReference>
<reference evidence="2 3" key="1">
    <citation type="submission" date="2015-09" db="EMBL/GenBank/DDBJ databases">
        <title>Host preference determinants of Valsa canker pathogens revealed by comparative genomics.</title>
        <authorList>
            <person name="Yin Z."/>
            <person name="Huang L."/>
        </authorList>
    </citation>
    <scope>NUCLEOTIDE SEQUENCE [LARGE SCALE GENOMIC DNA]</scope>
    <source>
        <strain evidence="2 3">YSFL</strain>
    </source>
</reference>
<feature type="region of interest" description="Disordered" evidence="1">
    <location>
        <begin position="96"/>
        <end position="115"/>
    </location>
</feature>
<dbReference type="OrthoDB" id="4347at2759"/>
<accession>A0A423W5C1</accession>
<sequence length="197" mass="21484">MEPPNHLIIVCGHAIWAGGPTKGEDESEWIIEDWKKGETPTYTAHIKAGVKALSEDGQAVLILSGGPTVSSTPISEGRSYANLAASNDYWDLLSPTPSSASTATTPTLSPSPPHPLSPIPLHPRVVVEERALDSYQNILFSITQFWRSTSHWPGHLTIISHQFKRRRLTEAHCTAVAFPLDRVKFVGINPPGVIPKI</sequence>
<keyword evidence="3" id="KW-1185">Reference proteome</keyword>
<comment type="caution">
    <text evidence="2">The sequence shown here is derived from an EMBL/GenBank/DDBJ whole genome shotgun (WGS) entry which is preliminary data.</text>
</comment>
<dbReference type="EMBL" id="LJZO01000013">
    <property type="protein sequence ID" value="ROV98544.1"/>
    <property type="molecule type" value="Genomic_DNA"/>
</dbReference>
<gene>
    <name evidence="2" type="ORF">VSDG_04206</name>
</gene>
<dbReference type="GO" id="GO:0005737">
    <property type="term" value="C:cytoplasm"/>
    <property type="evidence" value="ECO:0007669"/>
    <property type="project" value="TreeGrafter"/>
</dbReference>
<evidence type="ECO:0008006" key="4">
    <source>
        <dbReference type="Google" id="ProtNLM"/>
    </source>
</evidence>
<protein>
    <recommendedName>
        <fullName evidence="4">DUF218 domain-containing protein</fullName>
    </recommendedName>
</protein>
<feature type="compositionally biased region" description="Low complexity" evidence="1">
    <location>
        <begin position="96"/>
        <end position="108"/>
    </location>
</feature>
<evidence type="ECO:0000313" key="2">
    <source>
        <dbReference type="EMBL" id="ROV98544.1"/>
    </source>
</evidence>
<evidence type="ECO:0000313" key="3">
    <source>
        <dbReference type="Proteomes" id="UP000284375"/>
    </source>
</evidence>
<dbReference type="PANTHER" id="PTHR28110">
    <property type="entry name" value="TRANSMEMBRANE PROTEIN"/>
    <property type="match status" value="1"/>
</dbReference>
<proteinExistence type="predicted"/>
<dbReference type="AlphaFoldDB" id="A0A423W5C1"/>
<dbReference type="InterPro" id="IPR055323">
    <property type="entry name" value="C57A10.07/YOR238W"/>
</dbReference>
<organism evidence="2 3">
    <name type="scientific">Cytospora chrysosperma</name>
    <name type="common">Cytospora canker fungus</name>
    <name type="synonym">Sphaeria chrysosperma</name>
    <dbReference type="NCBI Taxonomy" id="252740"/>
    <lineage>
        <taxon>Eukaryota</taxon>
        <taxon>Fungi</taxon>
        <taxon>Dikarya</taxon>
        <taxon>Ascomycota</taxon>
        <taxon>Pezizomycotina</taxon>
        <taxon>Sordariomycetes</taxon>
        <taxon>Sordariomycetidae</taxon>
        <taxon>Diaporthales</taxon>
        <taxon>Cytosporaceae</taxon>
        <taxon>Cytospora</taxon>
    </lineage>
</organism>
<evidence type="ECO:0000256" key="1">
    <source>
        <dbReference type="SAM" id="MobiDB-lite"/>
    </source>
</evidence>
<dbReference type="Proteomes" id="UP000284375">
    <property type="component" value="Unassembled WGS sequence"/>
</dbReference>